<reference evidence="7" key="2">
    <citation type="submission" date="2023-01" db="EMBL/GenBank/DDBJ databases">
        <title>Draft genome sequence of Devosia yakushimensis strain NBRC 103855.</title>
        <authorList>
            <person name="Sun Q."/>
            <person name="Mori K."/>
        </authorList>
    </citation>
    <scope>NUCLEOTIDE SEQUENCE</scope>
    <source>
        <strain evidence="7">NBRC 103855</strain>
    </source>
</reference>
<feature type="transmembrane region" description="Helical" evidence="6">
    <location>
        <begin position="104"/>
        <end position="125"/>
    </location>
</feature>
<protein>
    <submittedName>
        <fullName evidence="7">Sugar ABC transporter permease</fullName>
    </submittedName>
</protein>
<feature type="transmembrane region" description="Helical" evidence="6">
    <location>
        <begin position="53"/>
        <end position="72"/>
    </location>
</feature>
<dbReference type="RefSeq" id="WP_284391506.1">
    <property type="nucleotide sequence ID" value="NZ_BSNG01000001.1"/>
</dbReference>
<evidence type="ECO:0000256" key="5">
    <source>
        <dbReference type="ARBA" id="ARBA00023136"/>
    </source>
</evidence>
<dbReference type="Proteomes" id="UP001161406">
    <property type="component" value="Unassembled WGS sequence"/>
</dbReference>
<feature type="transmembrane region" description="Helical" evidence="6">
    <location>
        <begin position="132"/>
        <end position="150"/>
    </location>
</feature>
<evidence type="ECO:0000256" key="1">
    <source>
        <dbReference type="ARBA" id="ARBA00004651"/>
    </source>
</evidence>
<feature type="transmembrane region" description="Helical" evidence="6">
    <location>
        <begin position="21"/>
        <end position="41"/>
    </location>
</feature>
<gene>
    <name evidence="7" type="ORF">GCM10007913_26150</name>
</gene>
<proteinExistence type="predicted"/>
<dbReference type="Pfam" id="PF02653">
    <property type="entry name" value="BPD_transp_2"/>
    <property type="match status" value="1"/>
</dbReference>
<keyword evidence="3 6" id="KW-0812">Transmembrane</keyword>
<comment type="caution">
    <text evidence="7">The sequence shown here is derived from an EMBL/GenBank/DDBJ whole genome shotgun (WGS) entry which is preliminary data.</text>
</comment>
<feature type="transmembrane region" description="Helical" evidence="6">
    <location>
        <begin position="260"/>
        <end position="290"/>
    </location>
</feature>
<evidence type="ECO:0000256" key="4">
    <source>
        <dbReference type="ARBA" id="ARBA00022989"/>
    </source>
</evidence>
<evidence type="ECO:0000256" key="3">
    <source>
        <dbReference type="ARBA" id="ARBA00022692"/>
    </source>
</evidence>
<dbReference type="InterPro" id="IPR001851">
    <property type="entry name" value="ABC_transp_permease"/>
</dbReference>
<dbReference type="EMBL" id="BSNG01000001">
    <property type="protein sequence ID" value="GLQ10683.1"/>
    <property type="molecule type" value="Genomic_DNA"/>
</dbReference>
<evidence type="ECO:0000313" key="8">
    <source>
        <dbReference type="Proteomes" id="UP001161406"/>
    </source>
</evidence>
<keyword evidence="8" id="KW-1185">Reference proteome</keyword>
<dbReference type="CDD" id="cd06579">
    <property type="entry name" value="TM_PBP1_transp_AraH_like"/>
    <property type="match status" value="1"/>
</dbReference>
<name>A0ABQ5UHJ7_9HYPH</name>
<keyword evidence="4 6" id="KW-1133">Transmembrane helix</keyword>
<evidence type="ECO:0000256" key="6">
    <source>
        <dbReference type="SAM" id="Phobius"/>
    </source>
</evidence>
<feature type="transmembrane region" description="Helical" evidence="6">
    <location>
        <begin position="79"/>
        <end position="98"/>
    </location>
</feature>
<keyword evidence="2" id="KW-1003">Cell membrane</keyword>
<feature type="transmembrane region" description="Helical" evidence="6">
    <location>
        <begin position="221"/>
        <end position="240"/>
    </location>
</feature>
<reference evidence="7" key="1">
    <citation type="journal article" date="2014" name="Int. J. Syst. Evol. Microbiol.">
        <title>Complete genome of a new Firmicutes species belonging to the dominant human colonic microbiota ('Ruminococcus bicirculans') reveals two chromosomes and a selective capacity to utilize plant glucans.</title>
        <authorList>
            <consortium name="NISC Comparative Sequencing Program"/>
            <person name="Wegmann U."/>
            <person name="Louis P."/>
            <person name="Goesmann A."/>
            <person name="Henrissat B."/>
            <person name="Duncan S.H."/>
            <person name="Flint H.J."/>
        </authorList>
    </citation>
    <scope>NUCLEOTIDE SEQUENCE</scope>
    <source>
        <strain evidence="7">NBRC 103855</strain>
    </source>
</reference>
<dbReference type="PANTHER" id="PTHR32196">
    <property type="entry name" value="ABC TRANSPORTER PERMEASE PROTEIN YPHD-RELATED-RELATED"/>
    <property type="match status" value="1"/>
</dbReference>
<feature type="transmembrane region" description="Helical" evidence="6">
    <location>
        <begin position="170"/>
        <end position="192"/>
    </location>
</feature>
<comment type="subcellular location">
    <subcellularLocation>
        <location evidence="1">Cell membrane</location>
        <topology evidence="1">Multi-pass membrane protein</topology>
    </subcellularLocation>
</comment>
<organism evidence="7 8">
    <name type="scientific">Devosia yakushimensis</name>
    <dbReference type="NCBI Taxonomy" id="470028"/>
    <lineage>
        <taxon>Bacteria</taxon>
        <taxon>Pseudomonadati</taxon>
        <taxon>Pseudomonadota</taxon>
        <taxon>Alphaproteobacteria</taxon>
        <taxon>Hyphomicrobiales</taxon>
        <taxon>Devosiaceae</taxon>
        <taxon>Devosia</taxon>
    </lineage>
</organism>
<sequence length="326" mass="33547">MTVELSPTSTDSRRAMAGRLLSRYGILLAFIILFVVLSFAHQNFLSTGNITNVLRQVSINGILAVGMTFVILTGGIDLSIGSVLAFAGIVAGMLVTGADPSNPALALLAAVGVGAAFGAVNGVLIARFKVTAFVASLGMLSMARGATLLISDGRPVPNLSAEFRWLGQGFVGPIPVPVIAFAIVFLLAWIVLRFTVYGRWIYAVGGNVRSARTSGIPTRTVVFSAYLIMGALAGFAGAILTARTTSALPQAGLGYELDAIAAVVIGGTSLVGGVGSVVFTLIGVLIIGVIGNGLDLMGVSSYYQQIVKGAIIVAAVLIDRSRNSQS</sequence>
<evidence type="ECO:0000256" key="2">
    <source>
        <dbReference type="ARBA" id="ARBA00022475"/>
    </source>
</evidence>
<evidence type="ECO:0000313" key="7">
    <source>
        <dbReference type="EMBL" id="GLQ10683.1"/>
    </source>
</evidence>
<keyword evidence="5 6" id="KW-0472">Membrane</keyword>
<accession>A0ABQ5UHJ7</accession>
<dbReference type="PANTHER" id="PTHR32196:SF72">
    <property type="entry name" value="RIBOSE IMPORT PERMEASE PROTEIN RBSC"/>
    <property type="match status" value="1"/>
</dbReference>